<keyword evidence="11" id="KW-1133">Transmembrane helix</keyword>
<evidence type="ECO:0000256" key="9">
    <source>
        <dbReference type="PROSITE-ProRule" id="PRU10141"/>
    </source>
</evidence>
<keyword evidence="11" id="KW-0472">Membrane</keyword>
<dbReference type="PROSITE" id="PS50011">
    <property type="entry name" value="PROTEIN_KINASE_DOM"/>
    <property type="match status" value="1"/>
</dbReference>
<comment type="catalytic activity">
    <reaction evidence="8">
        <text>L-seryl-[protein] + ATP = O-phospho-L-seryl-[protein] + ADP + H(+)</text>
        <dbReference type="Rhea" id="RHEA:17989"/>
        <dbReference type="Rhea" id="RHEA-COMP:9863"/>
        <dbReference type="Rhea" id="RHEA-COMP:11604"/>
        <dbReference type="ChEBI" id="CHEBI:15378"/>
        <dbReference type="ChEBI" id="CHEBI:29999"/>
        <dbReference type="ChEBI" id="CHEBI:30616"/>
        <dbReference type="ChEBI" id="CHEBI:83421"/>
        <dbReference type="ChEBI" id="CHEBI:456216"/>
        <dbReference type="EC" id="2.7.11.1"/>
    </reaction>
</comment>
<evidence type="ECO:0000256" key="5">
    <source>
        <dbReference type="ARBA" id="ARBA00022777"/>
    </source>
</evidence>
<dbReference type="SUPFAM" id="SSF56112">
    <property type="entry name" value="Protein kinase-like (PK-like)"/>
    <property type="match status" value="1"/>
</dbReference>
<evidence type="ECO:0000259" key="12">
    <source>
        <dbReference type="PROSITE" id="PS50011"/>
    </source>
</evidence>
<dbReference type="InterPro" id="IPR008271">
    <property type="entry name" value="Ser/Thr_kinase_AS"/>
</dbReference>
<feature type="region of interest" description="Disordered" evidence="10">
    <location>
        <begin position="645"/>
        <end position="676"/>
    </location>
</feature>
<evidence type="ECO:0000256" key="7">
    <source>
        <dbReference type="ARBA" id="ARBA00047899"/>
    </source>
</evidence>
<evidence type="ECO:0000256" key="3">
    <source>
        <dbReference type="ARBA" id="ARBA00022679"/>
    </source>
</evidence>
<feature type="domain" description="PASTA" evidence="13">
    <location>
        <begin position="453"/>
        <end position="520"/>
    </location>
</feature>
<feature type="domain" description="PASTA" evidence="13">
    <location>
        <begin position="596"/>
        <end position="657"/>
    </location>
</feature>
<evidence type="ECO:0000256" key="11">
    <source>
        <dbReference type="SAM" id="Phobius"/>
    </source>
</evidence>
<dbReference type="PROSITE" id="PS51178">
    <property type="entry name" value="PASTA"/>
    <property type="match status" value="4"/>
</dbReference>
<comment type="catalytic activity">
    <reaction evidence="7">
        <text>L-threonyl-[protein] + ATP = O-phospho-L-threonyl-[protein] + ADP + H(+)</text>
        <dbReference type="Rhea" id="RHEA:46608"/>
        <dbReference type="Rhea" id="RHEA-COMP:11060"/>
        <dbReference type="Rhea" id="RHEA-COMP:11605"/>
        <dbReference type="ChEBI" id="CHEBI:15378"/>
        <dbReference type="ChEBI" id="CHEBI:30013"/>
        <dbReference type="ChEBI" id="CHEBI:30616"/>
        <dbReference type="ChEBI" id="CHEBI:61977"/>
        <dbReference type="ChEBI" id="CHEBI:456216"/>
        <dbReference type="EC" id="2.7.11.1"/>
    </reaction>
</comment>
<feature type="compositionally biased region" description="Acidic residues" evidence="10">
    <location>
        <begin position="319"/>
        <end position="341"/>
    </location>
</feature>
<dbReference type="InterPro" id="IPR017441">
    <property type="entry name" value="Protein_kinase_ATP_BS"/>
</dbReference>
<dbReference type="SMART" id="SM00220">
    <property type="entry name" value="S_TKc"/>
    <property type="match status" value="1"/>
</dbReference>
<feature type="domain" description="Protein kinase" evidence="12">
    <location>
        <begin position="10"/>
        <end position="267"/>
    </location>
</feature>
<dbReference type="PANTHER" id="PTHR43289:SF34">
    <property type="entry name" value="SERINE_THREONINE-PROTEIN KINASE YBDM-RELATED"/>
    <property type="match status" value="1"/>
</dbReference>
<feature type="compositionally biased region" description="Basic and acidic residues" evidence="10">
    <location>
        <begin position="656"/>
        <end position="676"/>
    </location>
</feature>
<dbReference type="CDD" id="cd14014">
    <property type="entry name" value="STKc_PknB_like"/>
    <property type="match status" value="1"/>
</dbReference>
<dbReference type="Pfam" id="PF00069">
    <property type="entry name" value="Pkinase"/>
    <property type="match status" value="1"/>
</dbReference>
<feature type="transmembrane region" description="Helical" evidence="11">
    <location>
        <begin position="356"/>
        <end position="377"/>
    </location>
</feature>
<dbReference type="Gene3D" id="3.30.200.20">
    <property type="entry name" value="Phosphorylase Kinase, domain 1"/>
    <property type="match status" value="1"/>
</dbReference>
<dbReference type="EC" id="2.7.11.1" evidence="1"/>
<keyword evidence="3" id="KW-0808">Transferase</keyword>
<feature type="domain" description="PASTA" evidence="13">
    <location>
        <begin position="384"/>
        <end position="452"/>
    </location>
</feature>
<keyword evidence="15" id="KW-1185">Reference proteome</keyword>
<evidence type="ECO:0000256" key="4">
    <source>
        <dbReference type="ARBA" id="ARBA00022741"/>
    </source>
</evidence>
<comment type="caution">
    <text evidence="14">The sequence shown here is derived from an EMBL/GenBank/DDBJ whole genome shotgun (WGS) entry which is preliminary data.</text>
</comment>
<keyword evidence="2" id="KW-0723">Serine/threonine-protein kinase</keyword>
<evidence type="ECO:0000256" key="6">
    <source>
        <dbReference type="ARBA" id="ARBA00022840"/>
    </source>
</evidence>
<feature type="binding site" evidence="9">
    <location>
        <position position="39"/>
    </location>
    <ligand>
        <name>ATP</name>
        <dbReference type="ChEBI" id="CHEBI:30616"/>
    </ligand>
</feature>
<dbReference type="InterPro" id="IPR000719">
    <property type="entry name" value="Prot_kinase_dom"/>
</dbReference>
<keyword evidence="11" id="KW-0812">Transmembrane</keyword>
<evidence type="ECO:0000313" key="15">
    <source>
        <dbReference type="Proteomes" id="UP000481872"/>
    </source>
</evidence>
<gene>
    <name evidence="14" type="primary">pknB</name>
    <name evidence="14" type="ORF">G3M99_00190</name>
</gene>
<dbReference type="InterPro" id="IPR005543">
    <property type="entry name" value="PASTA_dom"/>
</dbReference>
<evidence type="ECO:0000313" key="14">
    <source>
        <dbReference type="EMBL" id="NEU03290.1"/>
    </source>
</evidence>
<organism evidence="14 15">
    <name type="scientific">Clostridium senegalense</name>
    <dbReference type="NCBI Taxonomy" id="1465809"/>
    <lineage>
        <taxon>Bacteria</taxon>
        <taxon>Bacillati</taxon>
        <taxon>Bacillota</taxon>
        <taxon>Clostridia</taxon>
        <taxon>Eubacteriales</taxon>
        <taxon>Clostridiaceae</taxon>
        <taxon>Clostridium</taxon>
    </lineage>
</organism>
<accession>A0A6M0GXS9</accession>
<dbReference type="Gene3D" id="1.10.510.10">
    <property type="entry name" value="Transferase(Phosphotransferase) domain 1"/>
    <property type="match status" value="1"/>
</dbReference>
<keyword evidence="5 14" id="KW-0418">Kinase</keyword>
<name>A0A6M0GXS9_9CLOT</name>
<dbReference type="Gene3D" id="3.30.10.20">
    <property type="match status" value="4"/>
</dbReference>
<evidence type="ECO:0000256" key="2">
    <source>
        <dbReference type="ARBA" id="ARBA00022527"/>
    </source>
</evidence>
<feature type="compositionally biased region" description="Polar residues" evidence="10">
    <location>
        <begin position="645"/>
        <end position="655"/>
    </location>
</feature>
<dbReference type="AlphaFoldDB" id="A0A6M0GXS9"/>
<dbReference type="PROSITE" id="PS00108">
    <property type="entry name" value="PROTEIN_KINASE_ST"/>
    <property type="match status" value="1"/>
</dbReference>
<dbReference type="SUPFAM" id="SSF54184">
    <property type="entry name" value="Penicillin-binding protein 2x (pbp-2x), c-terminal domain"/>
    <property type="match status" value="2"/>
</dbReference>
<dbReference type="PROSITE" id="PS00107">
    <property type="entry name" value="PROTEIN_KINASE_ATP"/>
    <property type="match status" value="1"/>
</dbReference>
<dbReference type="EMBL" id="JAAGPU010000001">
    <property type="protein sequence ID" value="NEU03290.1"/>
    <property type="molecule type" value="Genomic_DNA"/>
</dbReference>
<dbReference type="GO" id="GO:0005524">
    <property type="term" value="F:ATP binding"/>
    <property type="evidence" value="ECO:0007669"/>
    <property type="project" value="UniProtKB-UniRule"/>
</dbReference>
<proteinExistence type="predicted"/>
<dbReference type="NCBIfam" id="NF033483">
    <property type="entry name" value="PknB_PASTA_kin"/>
    <property type="match status" value="1"/>
</dbReference>
<keyword evidence="6 9" id="KW-0067">ATP-binding</keyword>
<dbReference type="SMART" id="SM00740">
    <property type="entry name" value="PASTA"/>
    <property type="match status" value="4"/>
</dbReference>
<feature type="domain" description="PASTA" evidence="13">
    <location>
        <begin position="523"/>
        <end position="591"/>
    </location>
</feature>
<evidence type="ECO:0000256" key="1">
    <source>
        <dbReference type="ARBA" id="ARBA00012513"/>
    </source>
</evidence>
<dbReference type="RefSeq" id="WP_061995067.1">
    <property type="nucleotide sequence ID" value="NZ_JAAGPU010000001.1"/>
</dbReference>
<dbReference type="InterPro" id="IPR011009">
    <property type="entry name" value="Kinase-like_dom_sf"/>
</dbReference>
<evidence type="ECO:0000259" key="13">
    <source>
        <dbReference type="PROSITE" id="PS51178"/>
    </source>
</evidence>
<protein>
    <recommendedName>
        <fullName evidence="1">non-specific serine/threonine protein kinase</fullName>
        <ecNumber evidence="1">2.7.11.1</ecNumber>
    </recommendedName>
</protein>
<keyword evidence="4 9" id="KW-0547">Nucleotide-binding</keyword>
<dbReference type="PANTHER" id="PTHR43289">
    <property type="entry name" value="MITOGEN-ACTIVATED PROTEIN KINASE KINASE KINASE 20-RELATED"/>
    <property type="match status" value="1"/>
</dbReference>
<dbReference type="Proteomes" id="UP000481872">
    <property type="component" value="Unassembled WGS sequence"/>
</dbReference>
<evidence type="ECO:0000256" key="8">
    <source>
        <dbReference type="ARBA" id="ARBA00048679"/>
    </source>
</evidence>
<evidence type="ECO:0000256" key="10">
    <source>
        <dbReference type="SAM" id="MobiDB-lite"/>
    </source>
</evidence>
<dbReference type="Pfam" id="PF03793">
    <property type="entry name" value="PASTA"/>
    <property type="match status" value="4"/>
</dbReference>
<dbReference type="FunFam" id="1.10.510.10:FF:000021">
    <property type="entry name" value="Serine/threonine protein kinase"/>
    <property type="match status" value="1"/>
</dbReference>
<reference evidence="14 15" key="1">
    <citation type="submission" date="2020-02" db="EMBL/GenBank/DDBJ databases">
        <title>Genome assembly of a novel Clostridium senegalense strain.</title>
        <authorList>
            <person name="Gupta T.B."/>
            <person name="Jauregui R."/>
            <person name="Maclean P."/>
            <person name="Nawarathana A."/>
            <person name="Brightwell G."/>
        </authorList>
    </citation>
    <scope>NUCLEOTIDE SEQUENCE [LARGE SCALE GENOMIC DNA]</scope>
    <source>
        <strain evidence="14 15">AGRFS4</strain>
    </source>
</reference>
<sequence>MIGTILGSRYELIEKIGEGGMAIVYKAKCRLLNRYVAVKILKEQYTSNIEFMDKFRKEAAATASFSHNNIVNIFDVGVEGKYNYIVMELVEGKTLKQVICENGSLPCDQVVEFGIQIAQALECAHRNGVIHRDIKPHNILVKEDGVVKVTDFGIAKASNSDTITHTTKVIGSAHYFSPEQAKGKVVDFRTDIYSLGIVLYEMATGKLPFDGDSPVSIALKHIQEPVVPPTAIKYDIPLNISNLILKAIEKEPIKRYQSATEILHDLRQIRSNISYNIPQNNGDTEEFTRIMSPINIDEDKSSKTSYEDSNNYNLYGKNDDEEDYDDEDYDDEEYDDDEEDEVKPRKKRSKNKKMKLILVSIGIFIVLIGAFAITLSMKPSTDAGSSKKEVKIPQIVGKSEENAKTIIEELGLVFKVDGEEKSDKPKGEVLKCIPNEGTTVKKKSEVKVIVSSGPEEVTVPDLGNLTLQEAQNQIANMGFKVGKVIEENNETYSEGTVIRQDPQPGTAAKKGDTIDVVVSKGSAVKYSQTPDLINMTVDEASNVLSAANLKLGATTEVSTTDKSRDGKIFYQSVSSGSKVNEQTAVDVKYYKYKEPEPEKVSVPYFVGMTLGDAKNLANSLGLNVSGSGEDSDIIESQSIQAETKVNKGENISVTVKKQEPEKPEKPEKPDEGENQQ</sequence>
<dbReference type="GO" id="GO:0004674">
    <property type="term" value="F:protein serine/threonine kinase activity"/>
    <property type="evidence" value="ECO:0007669"/>
    <property type="project" value="UniProtKB-KW"/>
</dbReference>
<dbReference type="CDD" id="cd06577">
    <property type="entry name" value="PASTA_pknB"/>
    <property type="match status" value="3"/>
</dbReference>
<feature type="region of interest" description="Disordered" evidence="10">
    <location>
        <begin position="298"/>
        <end position="347"/>
    </location>
</feature>